<comment type="caution">
    <text evidence="4">The sequence shown here is derived from an EMBL/GenBank/DDBJ whole genome shotgun (WGS) entry which is preliminary data.</text>
</comment>
<protein>
    <submittedName>
        <fullName evidence="4">GNAT family N-acetyltransferase</fullName>
    </submittedName>
</protein>
<organism evidence="4 5">
    <name type="scientific">Bacillus yapensis</name>
    <dbReference type="NCBI Taxonomy" id="2492960"/>
    <lineage>
        <taxon>Bacteria</taxon>
        <taxon>Bacillati</taxon>
        <taxon>Bacillota</taxon>
        <taxon>Bacilli</taxon>
        <taxon>Bacillales</taxon>
        <taxon>Bacillaceae</taxon>
        <taxon>Bacillus</taxon>
    </lineage>
</organism>
<gene>
    <name evidence="4" type="ORF">EKG37_06775</name>
</gene>
<dbReference type="Pfam" id="PF00583">
    <property type="entry name" value="Acetyltransf_1"/>
    <property type="match status" value="1"/>
</dbReference>
<evidence type="ECO:0000313" key="5">
    <source>
        <dbReference type="Proteomes" id="UP000271374"/>
    </source>
</evidence>
<dbReference type="InterPro" id="IPR016181">
    <property type="entry name" value="Acyl_CoA_acyltransferase"/>
</dbReference>
<reference evidence="4 5" key="1">
    <citation type="submission" date="2018-12" db="EMBL/GenBank/DDBJ databases">
        <title>Bacillus yapensis draft genome sequence.</title>
        <authorList>
            <person name="Yu L."/>
            <person name="Xu X."/>
            <person name="Tang X."/>
        </authorList>
    </citation>
    <scope>NUCLEOTIDE SEQUENCE [LARGE SCALE GENOMIC DNA]</scope>
    <source>
        <strain evidence="4 5">XXST-01</strain>
    </source>
</reference>
<dbReference type="RefSeq" id="WP_126407643.1">
    <property type="nucleotide sequence ID" value="NZ_RXNT01000004.1"/>
</dbReference>
<keyword evidence="5" id="KW-1185">Reference proteome</keyword>
<dbReference type="Gene3D" id="3.40.630.30">
    <property type="match status" value="1"/>
</dbReference>
<evidence type="ECO:0000259" key="3">
    <source>
        <dbReference type="PROSITE" id="PS51186"/>
    </source>
</evidence>
<dbReference type="InterPro" id="IPR000182">
    <property type="entry name" value="GNAT_dom"/>
</dbReference>
<dbReference type="AlphaFoldDB" id="A0A3S0IY34"/>
<evidence type="ECO:0000313" key="4">
    <source>
        <dbReference type="EMBL" id="RTR33914.1"/>
    </source>
</evidence>
<dbReference type="CDD" id="cd04301">
    <property type="entry name" value="NAT_SF"/>
    <property type="match status" value="1"/>
</dbReference>
<dbReference type="PANTHER" id="PTHR43420">
    <property type="entry name" value="ACETYLTRANSFERASE"/>
    <property type="match status" value="1"/>
</dbReference>
<dbReference type="GO" id="GO:0016747">
    <property type="term" value="F:acyltransferase activity, transferring groups other than amino-acyl groups"/>
    <property type="evidence" value="ECO:0007669"/>
    <property type="project" value="InterPro"/>
</dbReference>
<keyword evidence="2" id="KW-0012">Acyltransferase</keyword>
<proteinExistence type="predicted"/>
<dbReference type="PROSITE" id="PS51186">
    <property type="entry name" value="GNAT"/>
    <property type="match status" value="1"/>
</dbReference>
<name>A0A3S0IY34_9BACI</name>
<sequence length="144" mass="17064">MIEFREIDRDNFFDVIELRVSEEQKSFVAPNVFSLAQAKVFPECICLAIYHEDILVGFTMYCMDFEDKEYWVYRLMIDAKYQGKGYGRAAMEKLIHHIKQDKEHQVIYISFEPENSGARHLYEKLGFEPDGRVIDGEIVYKLVY</sequence>
<dbReference type="OrthoDB" id="9127144at2"/>
<accession>A0A3S0IY34</accession>
<dbReference type="InterPro" id="IPR050680">
    <property type="entry name" value="YpeA/RimI_acetyltransf"/>
</dbReference>
<dbReference type="EMBL" id="RXNT01000004">
    <property type="protein sequence ID" value="RTR33914.1"/>
    <property type="molecule type" value="Genomic_DNA"/>
</dbReference>
<evidence type="ECO:0000256" key="2">
    <source>
        <dbReference type="ARBA" id="ARBA00023315"/>
    </source>
</evidence>
<evidence type="ECO:0000256" key="1">
    <source>
        <dbReference type="ARBA" id="ARBA00022679"/>
    </source>
</evidence>
<dbReference type="SUPFAM" id="SSF55729">
    <property type="entry name" value="Acyl-CoA N-acyltransferases (Nat)"/>
    <property type="match status" value="1"/>
</dbReference>
<feature type="domain" description="N-acetyltransferase" evidence="3">
    <location>
        <begin position="2"/>
        <end position="144"/>
    </location>
</feature>
<keyword evidence="1 4" id="KW-0808">Transferase</keyword>
<dbReference type="Proteomes" id="UP000271374">
    <property type="component" value="Unassembled WGS sequence"/>
</dbReference>
<dbReference type="PANTHER" id="PTHR43420:SF47">
    <property type="entry name" value="N-ACETYLTRANSFERASE DOMAIN-CONTAINING PROTEIN"/>
    <property type="match status" value="1"/>
</dbReference>